<sequence>MVGTVLVLAACGSAGGGHSAVAPASSVASPVSSVSSVAASVAPSAGATPTTRAGDSASAGGWWRPRAGLSWQWQLTTPVDTSVVADVYDVDSEDNPAAVVAALHRAGRRAICYVNAGSWEPYRADAGNYPKVLLGKALDGWPDERWLDIRRLDLLTPLLAHRLDTCKAKGFDGVEPDNVDGYTNDTGFPLTSADQLAFDRTVARLAHRRGLAVGLKNDFDQVAELQPEFDFGVDEQCAEQNTCAVLSAFVAAGKPVFDAEYAVSTAGFCERTRRLGISAIRKHLELDAWRETC</sequence>
<name>A0A1H7RQA7_STRJI</name>
<organism evidence="2 3">
    <name type="scientific">Streptacidiphilus jiangxiensis</name>
    <dbReference type="NCBI Taxonomy" id="235985"/>
    <lineage>
        <taxon>Bacteria</taxon>
        <taxon>Bacillati</taxon>
        <taxon>Actinomycetota</taxon>
        <taxon>Actinomycetes</taxon>
        <taxon>Kitasatosporales</taxon>
        <taxon>Streptomycetaceae</taxon>
        <taxon>Streptacidiphilus</taxon>
    </lineage>
</organism>
<dbReference type="InterPro" id="IPR004352">
    <property type="entry name" value="GH114_TIM-barrel"/>
</dbReference>
<dbReference type="Gene3D" id="3.20.20.70">
    <property type="entry name" value="Aldolase class I"/>
    <property type="match status" value="1"/>
</dbReference>
<dbReference type="Proteomes" id="UP000183015">
    <property type="component" value="Unassembled WGS sequence"/>
</dbReference>
<dbReference type="RefSeq" id="WP_236656655.1">
    <property type="nucleotide sequence ID" value="NZ_BBPN01000062.1"/>
</dbReference>
<dbReference type="InterPro" id="IPR017853">
    <property type="entry name" value="GH"/>
</dbReference>
<dbReference type="EMBL" id="FOAZ01000010">
    <property type="protein sequence ID" value="SEL62391.1"/>
    <property type="molecule type" value="Genomic_DNA"/>
</dbReference>
<dbReference type="Pfam" id="PF03537">
    <property type="entry name" value="Glyco_hydro_114"/>
    <property type="match status" value="1"/>
</dbReference>
<dbReference type="PANTHER" id="PTHR35273">
    <property type="entry name" value="ALPHA-1,4 POLYGALACTOSAMINIDASE, PUTATIVE (AFU_ORTHOLOGUE AFUA_3G07890)-RELATED"/>
    <property type="match status" value="1"/>
</dbReference>
<dbReference type="PANTHER" id="PTHR35273:SF2">
    <property type="entry name" value="ALPHA-GALACTOSIDASE"/>
    <property type="match status" value="1"/>
</dbReference>
<evidence type="ECO:0000313" key="2">
    <source>
        <dbReference type="EMBL" id="SEL62391.1"/>
    </source>
</evidence>
<protein>
    <recommendedName>
        <fullName evidence="1">Glycoside-hydrolase family GH114 TIM-barrel domain-containing protein</fullName>
    </recommendedName>
</protein>
<evidence type="ECO:0000313" key="3">
    <source>
        <dbReference type="Proteomes" id="UP000183015"/>
    </source>
</evidence>
<proteinExistence type="predicted"/>
<dbReference type="InterPro" id="IPR013785">
    <property type="entry name" value="Aldolase_TIM"/>
</dbReference>
<dbReference type="eggNOG" id="COG3868">
    <property type="taxonomic scope" value="Bacteria"/>
</dbReference>
<accession>A0A1H7RQA7</accession>
<keyword evidence="3" id="KW-1185">Reference proteome</keyword>
<evidence type="ECO:0000259" key="1">
    <source>
        <dbReference type="Pfam" id="PF03537"/>
    </source>
</evidence>
<dbReference type="SUPFAM" id="SSF51445">
    <property type="entry name" value="(Trans)glycosidases"/>
    <property type="match status" value="1"/>
</dbReference>
<feature type="domain" description="Glycoside-hydrolase family GH114 TIM-barrel" evidence="1">
    <location>
        <begin position="70"/>
        <end position="289"/>
    </location>
</feature>
<reference evidence="3" key="1">
    <citation type="submission" date="2016-10" db="EMBL/GenBank/DDBJ databases">
        <authorList>
            <person name="Varghese N."/>
        </authorList>
    </citation>
    <scope>NUCLEOTIDE SEQUENCE [LARGE SCALE GENOMIC DNA]</scope>
    <source>
        <strain evidence="3">DSM 45096 / BCRC 16803 / CGMCC 4.1857 / CIP 109030 / JCM 12277 / KCTC 19219 / NBRC 100920 / 33214</strain>
    </source>
</reference>
<dbReference type="STRING" id="235985.SAMN05414137_110260"/>
<dbReference type="AlphaFoldDB" id="A0A1H7RQA7"/>
<gene>
    <name evidence="2" type="ORF">SAMN05414137_110260</name>
</gene>